<dbReference type="SUPFAM" id="SSF52540">
    <property type="entry name" value="P-loop containing nucleoside triphosphate hydrolases"/>
    <property type="match status" value="1"/>
</dbReference>
<dbReference type="PANTHER" id="PTHR11566">
    <property type="entry name" value="DYNAMIN"/>
    <property type="match status" value="1"/>
</dbReference>
<dbReference type="PANTHER" id="PTHR11566:SF173">
    <property type="entry name" value="DYNAMIN-RELATED PROTEIN 4C"/>
    <property type="match status" value="1"/>
</dbReference>
<dbReference type="AlphaFoldDB" id="A0A814TM37"/>
<dbReference type="Proteomes" id="UP000663864">
    <property type="component" value="Unassembled WGS sequence"/>
</dbReference>
<evidence type="ECO:0000313" key="3">
    <source>
        <dbReference type="EMBL" id="CAF1162701.1"/>
    </source>
</evidence>
<reference evidence="3" key="1">
    <citation type="submission" date="2021-02" db="EMBL/GenBank/DDBJ databases">
        <authorList>
            <person name="Nowell W R."/>
        </authorList>
    </citation>
    <scope>NUCLEOTIDE SEQUENCE</scope>
</reference>
<dbReference type="GO" id="GO:0008017">
    <property type="term" value="F:microtubule binding"/>
    <property type="evidence" value="ECO:0007669"/>
    <property type="project" value="TreeGrafter"/>
</dbReference>
<dbReference type="InterPro" id="IPR022812">
    <property type="entry name" value="Dynamin"/>
</dbReference>
<dbReference type="GO" id="GO:0005737">
    <property type="term" value="C:cytoplasm"/>
    <property type="evidence" value="ECO:0007669"/>
    <property type="project" value="TreeGrafter"/>
</dbReference>
<evidence type="ECO:0000256" key="1">
    <source>
        <dbReference type="SAM" id="SignalP"/>
    </source>
</evidence>
<dbReference type="Pfam" id="PF01031">
    <property type="entry name" value="Dynamin_M"/>
    <property type="match status" value="1"/>
</dbReference>
<dbReference type="InterPro" id="IPR000375">
    <property type="entry name" value="Dynamin_stalk"/>
</dbReference>
<feature type="domain" description="Dynamin stalk" evidence="2">
    <location>
        <begin position="156"/>
        <end position="201"/>
    </location>
</feature>
<dbReference type="InterPro" id="IPR027417">
    <property type="entry name" value="P-loop_NTPase"/>
</dbReference>
<comment type="caution">
    <text evidence="3">The sequence shown here is derived from an EMBL/GenBank/DDBJ whole genome shotgun (WGS) entry which is preliminary data.</text>
</comment>
<evidence type="ECO:0000313" key="4">
    <source>
        <dbReference type="Proteomes" id="UP000663864"/>
    </source>
</evidence>
<organism evidence="3 4">
    <name type="scientific">Rotaria sordida</name>
    <dbReference type="NCBI Taxonomy" id="392033"/>
    <lineage>
        <taxon>Eukaryota</taxon>
        <taxon>Metazoa</taxon>
        <taxon>Spiralia</taxon>
        <taxon>Gnathifera</taxon>
        <taxon>Rotifera</taxon>
        <taxon>Eurotatoria</taxon>
        <taxon>Bdelloidea</taxon>
        <taxon>Philodinida</taxon>
        <taxon>Philodinidae</taxon>
        <taxon>Rotaria</taxon>
    </lineage>
</organism>
<name>A0A814TM37_9BILA</name>
<dbReference type="InterPro" id="IPR045860">
    <property type="entry name" value="Snake_toxin-like_sf"/>
</dbReference>
<dbReference type="GO" id="GO:0005874">
    <property type="term" value="C:microtubule"/>
    <property type="evidence" value="ECO:0007669"/>
    <property type="project" value="TreeGrafter"/>
</dbReference>
<accession>A0A814TM37</accession>
<dbReference type="Gene3D" id="3.40.50.300">
    <property type="entry name" value="P-loop containing nucleotide triphosphate hydrolases"/>
    <property type="match status" value="1"/>
</dbReference>
<gene>
    <name evidence="3" type="ORF">ZHD862_LOCUS20776</name>
</gene>
<dbReference type="SUPFAM" id="SSF57302">
    <property type="entry name" value="Snake toxin-like"/>
    <property type="match status" value="1"/>
</dbReference>
<dbReference type="EMBL" id="CAJNOT010001199">
    <property type="protein sequence ID" value="CAF1162701.1"/>
    <property type="molecule type" value="Genomic_DNA"/>
</dbReference>
<feature type="chain" id="PRO_5032897051" description="Dynamin stalk domain-containing protein" evidence="1">
    <location>
        <begin position="21"/>
        <end position="242"/>
    </location>
</feature>
<dbReference type="GO" id="GO:0016020">
    <property type="term" value="C:membrane"/>
    <property type="evidence" value="ECO:0007669"/>
    <property type="project" value="TreeGrafter"/>
</dbReference>
<proteinExistence type="predicted"/>
<protein>
    <recommendedName>
        <fullName evidence="2">Dynamin stalk domain-containing protein</fullName>
    </recommendedName>
</protein>
<keyword evidence="1" id="KW-0732">Signal</keyword>
<evidence type="ECO:0000259" key="2">
    <source>
        <dbReference type="Pfam" id="PF01031"/>
    </source>
</evidence>
<dbReference type="GO" id="GO:0003924">
    <property type="term" value="F:GTPase activity"/>
    <property type="evidence" value="ECO:0007669"/>
    <property type="project" value="TreeGrafter"/>
</dbReference>
<sequence length="242" mass="26911">MKLVIIIAIVLLGCITFNEALQCYSHDTCSANCPQLSETVKTCGGDENKCYKAALPVGVSRGCARERCNVQVNANSVMANVCCEKDLCNSARTSKMTIVVVLHVIPSSVDFTTSESIKICQRYDPRYERQIIAVSKIDKHDKGIAEKLQGIGSGSLSLPLGCVAVLNRKQEEIDAKVPFEEMRRREEEFFQANPAFADVPKEYLVHGKHRADVGNGREGLHDQSVLLGDLQEFERKRKHIEQ</sequence>
<feature type="signal peptide" evidence="1">
    <location>
        <begin position="1"/>
        <end position="20"/>
    </location>
</feature>